<dbReference type="EMBL" id="UGQE01000001">
    <property type="protein sequence ID" value="STZ09827.1"/>
    <property type="molecule type" value="Genomic_DNA"/>
</dbReference>
<dbReference type="PANTHER" id="PTHR30098:SF2">
    <property type="entry name" value="LEUCYL_PHENYLALANYL-TRNA--PROTEIN TRANSFERASE"/>
    <property type="match status" value="1"/>
</dbReference>
<dbReference type="GO" id="GO:0030163">
    <property type="term" value="P:protein catabolic process"/>
    <property type="evidence" value="ECO:0007669"/>
    <property type="project" value="UniProtKB-UniRule"/>
</dbReference>
<dbReference type="OrthoDB" id="9790282at2"/>
<dbReference type="EC" id="2.3.2.6" evidence="4"/>
<evidence type="ECO:0000313" key="6">
    <source>
        <dbReference type="EMBL" id="STZ09827.1"/>
    </source>
</evidence>
<keyword evidence="1 4" id="KW-0963">Cytoplasm</keyword>
<gene>
    <name evidence="4 6" type="primary">aat</name>
    <name evidence="5" type="ORF">B0181_07175</name>
    <name evidence="6" type="ORF">NCTC10293_00137</name>
</gene>
<reference evidence="6 8" key="2">
    <citation type="submission" date="2018-06" db="EMBL/GenBank/DDBJ databases">
        <authorList>
            <consortium name="Pathogen Informatics"/>
            <person name="Doyle S."/>
        </authorList>
    </citation>
    <scope>NUCLEOTIDE SEQUENCE [LARGE SCALE GENOMIC DNA]</scope>
    <source>
        <strain evidence="6 8">NCTC10293</strain>
    </source>
</reference>
<keyword evidence="2 4" id="KW-0808">Transferase</keyword>
<comment type="function">
    <text evidence="4">Functions in the N-end rule pathway of protein degradation where it conjugates Leu, Phe and, less efficiently, Met from aminoacyl-tRNAs to the N-termini of proteins containing an N-terminal arginine or lysine.</text>
</comment>
<reference evidence="5 7" key="1">
    <citation type="submission" date="2017-02" db="EMBL/GenBank/DDBJ databases">
        <title>Draft genome sequence of Moraxella caviae CCUG 355 type strain.</title>
        <authorList>
            <person name="Engstrom-Jakobsson H."/>
            <person name="Salva-Serra F."/>
            <person name="Thorell K."/>
            <person name="Gonzales-Siles L."/>
            <person name="Karlsson R."/>
            <person name="Boulund F."/>
            <person name="Engstrand L."/>
            <person name="Moore E."/>
        </authorList>
    </citation>
    <scope>NUCLEOTIDE SEQUENCE [LARGE SCALE GENOMIC DNA]</scope>
    <source>
        <strain evidence="5 7">CCUG 355</strain>
    </source>
</reference>
<dbReference type="InterPro" id="IPR042221">
    <property type="entry name" value="Leu/Phe-tRNA_Trfase_N"/>
</dbReference>
<organism evidence="5 7">
    <name type="scientific">Moraxella caviae</name>
    <dbReference type="NCBI Taxonomy" id="34060"/>
    <lineage>
        <taxon>Bacteria</taxon>
        <taxon>Pseudomonadati</taxon>
        <taxon>Pseudomonadota</taxon>
        <taxon>Gammaproteobacteria</taxon>
        <taxon>Moraxellales</taxon>
        <taxon>Moraxellaceae</taxon>
        <taxon>Moraxella</taxon>
    </lineage>
</organism>
<dbReference type="SUPFAM" id="SSF55729">
    <property type="entry name" value="Acyl-CoA N-acyltransferases (Nat)"/>
    <property type="match status" value="1"/>
</dbReference>
<comment type="catalytic activity">
    <reaction evidence="4">
        <text>N-terminal L-arginyl-[protein] + L-leucyl-tRNA(Leu) = N-terminal L-leucyl-L-arginyl-[protein] + tRNA(Leu) + H(+)</text>
        <dbReference type="Rhea" id="RHEA:50416"/>
        <dbReference type="Rhea" id="RHEA-COMP:9613"/>
        <dbReference type="Rhea" id="RHEA-COMP:9622"/>
        <dbReference type="Rhea" id="RHEA-COMP:12672"/>
        <dbReference type="Rhea" id="RHEA-COMP:12673"/>
        <dbReference type="ChEBI" id="CHEBI:15378"/>
        <dbReference type="ChEBI" id="CHEBI:64719"/>
        <dbReference type="ChEBI" id="CHEBI:78442"/>
        <dbReference type="ChEBI" id="CHEBI:78494"/>
        <dbReference type="ChEBI" id="CHEBI:133044"/>
        <dbReference type="EC" id="2.3.2.6"/>
    </reaction>
</comment>
<evidence type="ECO:0000256" key="4">
    <source>
        <dbReference type="HAMAP-Rule" id="MF_00688"/>
    </source>
</evidence>
<dbReference type="STRING" id="34060.B0181_07175"/>
<evidence type="ECO:0000313" key="7">
    <source>
        <dbReference type="Proteomes" id="UP000190435"/>
    </source>
</evidence>
<proteinExistence type="inferred from homology"/>
<comment type="similarity">
    <text evidence="4">Belongs to the L/F-transferase family.</text>
</comment>
<dbReference type="PANTHER" id="PTHR30098">
    <property type="entry name" value="LEUCYL/PHENYLALANYL-TRNA--PROTEIN TRANSFERASE"/>
    <property type="match status" value="1"/>
</dbReference>
<dbReference type="Gene3D" id="3.40.630.70">
    <property type="entry name" value="Leucyl/phenylalanyl-tRNA-protein transferase, C-terminal domain"/>
    <property type="match status" value="1"/>
</dbReference>
<evidence type="ECO:0000313" key="8">
    <source>
        <dbReference type="Proteomes" id="UP000255279"/>
    </source>
</evidence>
<dbReference type="GO" id="GO:0008914">
    <property type="term" value="F:leucyl-tRNA--protein transferase activity"/>
    <property type="evidence" value="ECO:0007669"/>
    <property type="project" value="UniProtKB-UniRule"/>
</dbReference>
<dbReference type="RefSeq" id="WP_078276822.1">
    <property type="nucleotide sequence ID" value="NZ_UGQE01000001.1"/>
</dbReference>
<dbReference type="InterPro" id="IPR004616">
    <property type="entry name" value="Leu/Phe-tRNA_Trfase"/>
</dbReference>
<evidence type="ECO:0000256" key="1">
    <source>
        <dbReference type="ARBA" id="ARBA00022490"/>
    </source>
</evidence>
<evidence type="ECO:0000256" key="3">
    <source>
        <dbReference type="ARBA" id="ARBA00023315"/>
    </source>
</evidence>
<dbReference type="NCBIfam" id="TIGR00667">
    <property type="entry name" value="aat"/>
    <property type="match status" value="1"/>
</dbReference>
<dbReference type="Proteomes" id="UP000190435">
    <property type="component" value="Unassembled WGS sequence"/>
</dbReference>
<keyword evidence="7" id="KW-1185">Reference proteome</keyword>
<dbReference type="Pfam" id="PF03588">
    <property type="entry name" value="Leu_Phe_trans"/>
    <property type="match status" value="1"/>
</dbReference>
<comment type="catalytic activity">
    <reaction evidence="4">
        <text>L-phenylalanyl-tRNA(Phe) + an N-terminal L-alpha-aminoacyl-[protein] = an N-terminal L-phenylalanyl-L-alpha-aminoacyl-[protein] + tRNA(Phe)</text>
        <dbReference type="Rhea" id="RHEA:43632"/>
        <dbReference type="Rhea" id="RHEA-COMP:9668"/>
        <dbReference type="Rhea" id="RHEA-COMP:9699"/>
        <dbReference type="Rhea" id="RHEA-COMP:10636"/>
        <dbReference type="Rhea" id="RHEA-COMP:10637"/>
        <dbReference type="ChEBI" id="CHEBI:78442"/>
        <dbReference type="ChEBI" id="CHEBI:78531"/>
        <dbReference type="ChEBI" id="CHEBI:78597"/>
        <dbReference type="ChEBI" id="CHEBI:83561"/>
        <dbReference type="EC" id="2.3.2.6"/>
    </reaction>
</comment>
<comment type="catalytic activity">
    <reaction evidence="4">
        <text>N-terminal L-lysyl-[protein] + L-leucyl-tRNA(Leu) = N-terminal L-leucyl-L-lysyl-[protein] + tRNA(Leu) + H(+)</text>
        <dbReference type="Rhea" id="RHEA:12340"/>
        <dbReference type="Rhea" id="RHEA-COMP:9613"/>
        <dbReference type="Rhea" id="RHEA-COMP:9622"/>
        <dbReference type="Rhea" id="RHEA-COMP:12670"/>
        <dbReference type="Rhea" id="RHEA-COMP:12671"/>
        <dbReference type="ChEBI" id="CHEBI:15378"/>
        <dbReference type="ChEBI" id="CHEBI:65249"/>
        <dbReference type="ChEBI" id="CHEBI:78442"/>
        <dbReference type="ChEBI" id="CHEBI:78494"/>
        <dbReference type="ChEBI" id="CHEBI:133043"/>
        <dbReference type="EC" id="2.3.2.6"/>
    </reaction>
</comment>
<accession>A0A1T0A140</accession>
<dbReference type="AlphaFoldDB" id="A0A1T0A140"/>
<evidence type="ECO:0000256" key="2">
    <source>
        <dbReference type="ARBA" id="ARBA00022679"/>
    </source>
</evidence>
<evidence type="ECO:0000313" key="5">
    <source>
        <dbReference type="EMBL" id="OOR89450.1"/>
    </source>
</evidence>
<dbReference type="HAMAP" id="MF_00688">
    <property type="entry name" value="Leu_Phe_trans"/>
    <property type="match status" value="1"/>
</dbReference>
<name>A0A1T0A140_9GAMM</name>
<dbReference type="Gene3D" id="3.30.70.3550">
    <property type="entry name" value="Leucyl/phenylalanyl-tRNA-protein transferase, N-terminal domain"/>
    <property type="match status" value="1"/>
</dbReference>
<dbReference type="InterPro" id="IPR042203">
    <property type="entry name" value="Leu/Phe-tRNA_Trfase_C"/>
</dbReference>
<sequence length="299" mass="32336">MTKPTSASPLDLADLHLLAERSVYDFFTLKDMADTHGFIGAGADLTTPTLLNAYRNGVFPWFNAGDPICWWYPKSRCVIAPDAFTPAKSLVRTAKKSAWTLTTNQAFCQVMHACAGARKATDGTLCADTWISDEMIDAYTALHELGVAKSVEIWENDALVGGLYGVQIGALFCGESMFHARSNASKIAFWGLSCLAQRAGIGLIDCQLENPHLMSLGATIIPHAQFAKHAEKLVRTPAKGLDSRLLLDSLLKDATPSVDLTANRTDNELENDLENSLGNGLENSLTTTSVAVADLLQFL</sequence>
<dbReference type="InterPro" id="IPR016181">
    <property type="entry name" value="Acyl_CoA_acyltransferase"/>
</dbReference>
<dbReference type="GO" id="GO:0005737">
    <property type="term" value="C:cytoplasm"/>
    <property type="evidence" value="ECO:0007669"/>
    <property type="project" value="UniProtKB-SubCell"/>
</dbReference>
<dbReference type="EMBL" id="MUXU01000039">
    <property type="protein sequence ID" value="OOR89450.1"/>
    <property type="molecule type" value="Genomic_DNA"/>
</dbReference>
<comment type="subcellular location">
    <subcellularLocation>
        <location evidence="4">Cytoplasm</location>
    </subcellularLocation>
</comment>
<dbReference type="Proteomes" id="UP000255279">
    <property type="component" value="Unassembled WGS sequence"/>
</dbReference>
<protein>
    <recommendedName>
        <fullName evidence="4">Leucyl/phenylalanyl-tRNA--protein transferase</fullName>
        <ecNumber evidence="4">2.3.2.6</ecNumber>
    </recommendedName>
    <alternativeName>
        <fullName evidence="4">L/F-transferase</fullName>
    </alternativeName>
    <alternativeName>
        <fullName evidence="4">Leucyltransferase</fullName>
    </alternativeName>
    <alternativeName>
        <fullName evidence="4">Phenyalanyltransferase</fullName>
    </alternativeName>
</protein>
<keyword evidence="3 4" id="KW-0012">Acyltransferase</keyword>